<evidence type="ECO:0000313" key="8">
    <source>
        <dbReference type="EMBL" id="ACM22332.1"/>
    </source>
</evidence>
<dbReference type="SMART" id="SM00729">
    <property type="entry name" value="Elp3"/>
    <property type="match status" value="1"/>
</dbReference>
<dbReference type="InterPro" id="IPR039661">
    <property type="entry name" value="ELP3"/>
</dbReference>
<dbReference type="InterPro" id="IPR006638">
    <property type="entry name" value="Elp3/MiaA/NifB-like_rSAM"/>
</dbReference>
<dbReference type="SUPFAM" id="SSF102114">
    <property type="entry name" value="Radical SAM enzymes"/>
    <property type="match status" value="1"/>
</dbReference>
<keyword evidence="6" id="KW-0411">Iron-sulfur</keyword>
<reference evidence="8 9" key="1">
    <citation type="journal article" date="2009" name="Biosci. Biotechnol. Biochem.">
        <title>WeGAS: a web-based microbial genome annotation system.</title>
        <authorList>
            <person name="Lee D."/>
            <person name="Seo H."/>
            <person name="Park C."/>
            <person name="Park K."/>
        </authorList>
    </citation>
    <scope>NUCLEOTIDE SEQUENCE [LARGE SCALE GENOMIC DNA]</scope>
    <source>
        <strain evidence="9">ATCC 49049 / DSM 4359 / NBRC 107923 / NS-E</strain>
    </source>
</reference>
<dbReference type="PANTHER" id="PTHR11135">
    <property type="entry name" value="HISTONE ACETYLTRANSFERASE-RELATED"/>
    <property type="match status" value="1"/>
</dbReference>
<dbReference type="NCBIfam" id="TIGR01212">
    <property type="entry name" value="TIGR01212 family radical SAM protein"/>
    <property type="match status" value="1"/>
</dbReference>
<feature type="domain" description="Radical SAM core" evidence="7">
    <location>
        <begin position="14"/>
        <end position="253"/>
    </location>
</feature>
<dbReference type="Proteomes" id="UP000000445">
    <property type="component" value="Chromosome"/>
</dbReference>
<organism evidence="8 9">
    <name type="scientific">Thermotoga neapolitana (strain ATCC 49049 / DSM 4359 / NBRC 107923 / NS-E)</name>
    <dbReference type="NCBI Taxonomy" id="309803"/>
    <lineage>
        <taxon>Bacteria</taxon>
        <taxon>Thermotogati</taxon>
        <taxon>Thermotogota</taxon>
        <taxon>Thermotogae</taxon>
        <taxon>Thermotogales</taxon>
        <taxon>Thermotogaceae</taxon>
        <taxon>Thermotoga</taxon>
    </lineage>
</organism>
<evidence type="ECO:0000256" key="1">
    <source>
        <dbReference type="ARBA" id="ARBA00001966"/>
    </source>
</evidence>
<dbReference type="GO" id="GO:0003824">
    <property type="term" value="F:catalytic activity"/>
    <property type="evidence" value="ECO:0007669"/>
    <property type="project" value="InterPro"/>
</dbReference>
<dbReference type="eggNOG" id="COG1242">
    <property type="taxonomic scope" value="Bacteria"/>
</dbReference>
<comment type="cofactor">
    <cofactor evidence="1">
        <name>[4Fe-4S] cluster</name>
        <dbReference type="ChEBI" id="CHEBI:49883"/>
    </cofactor>
</comment>
<dbReference type="AlphaFoldDB" id="B9KBD6"/>
<evidence type="ECO:0000256" key="4">
    <source>
        <dbReference type="ARBA" id="ARBA00022723"/>
    </source>
</evidence>
<keyword evidence="9" id="KW-1185">Reference proteome</keyword>
<dbReference type="Gene3D" id="3.80.30.20">
    <property type="entry name" value="tm_1862 like domain"/>
    <property type="match status" value="1"/>
</dbReference>
<dbReference type="Pfam" id="PF04055">
    <property type="entry name" value="Radical_SAM"/>
    <property type="match status" value="1"/>
</dbReference>
<evidence type="ECO:0000313" key="9">
    <source>
        <dbReference type="Proteomes" id="UP000000445"/>
    </source>
</evidence>
<keyword evidence="3" id="KW-0949">S-adenosyl-L-methionine</keyword>
<evidence type="ECO:0000256" key="6">
    <source>
        <dbReference type="ARBA" id="ARBA00023014"/>
    </source>
</evidence>
<keyword evidence="5" id="KW-0408">Iron</keyword>
<dbReference type="GO" id="GO:0046872">
    <property type="term" value="F:metal ion binding"/>
    <property type="evidence" value="ECO:0007669"/>
    <property type="project" value="UniProtKB-KW"/>
</dbReference>
<keyword evidence="2" id="KW-0004">4Fe-4S</keyword>
<dbReference type="PROSITE" id="PS51918">
    <property type="entry name" value="RADICAL_SAM"/>
    <property type="match status" value="1"/>
</dbReference>
<dbReference type="EMBL" id="CP000916">
    <property type="protein sequence ID" value="ACM22332.1"/>
    <property type="molecule type" value="Genomic_DNA"/>
</dbReference>
<dbReference type="InterPro" id="IPR005911">
    <property type="entry name" value="YhcC-like"/>
</dbReference>
<dbReference type="SFLD" id="SFLDG01086">
    <property type="entry name" value="elongater_protein-like"/>
    <property type="match status" value="1"/>
</dbReference>
<dbReference type="HOGENOM" id="CLU_060920_0_0_0"/>
<dbReference type="InterPro" id="IPR023404">
    <property type="entry name" value="rSAM_horseshoe"/>
</dbReference>
<keyword evidence="4" id="KW-0479">Metal-binding</keyword>
<dbReference type="Pfam" id="PF16199">
    <property type="entry name" value="Radical_SAM_C"/>
    <property type="match status" value="1"/>
</dbReference>
<evidence type="ECO:0000256" key="2">
    <source>
        <dbReference type="ARBA" id="ARBA00022485"/>
    </source>
</evidence>
<proteinExistence type="predicted"/>
<dbReference type="PANTHER" id="PTHR11135:SF1">
    <property type="entry name" value="PROTEIN YHCC"/>
    <property type="match status" value="1"/>
</dbReference>
<protein>
    <recommendedName>
        <fullName evidence="7">Radical SAM core domain-containing protein</fullName>
    </recommendedName>
</protein>
<accession>B9KBD6</accession>
<gene>
    <name evidence="8" type="ordered locus">CTN_0156</name>
</gene>
<sequence>MVRYRKLSDHLKERYGERVQRIVIFGGFSCPNRDGTKGTGGCIYCDATGSGFTTLMKLPIREQVLRMKERYEKRGIRKFIAYFQAFSNTYASIDELRKKYEEALVDDSIVQLSVSTRPDLVPEEVLDLLEEFKRKVDVSVELGLQTANYRTLRKINRGHTLAEFVDAAVRVKRRGMELVVHVILNLPWDDMEDVVETAKLLSALDVDGVKLHSLYVVEGTKLAEMYRKGEIEICSLEEYIERVITFLEYLSPKVVVHRLVADPPKEGTIFANWGKSKIEIINMIEKELERRDTYQGKRFDYLNR</sequence>
<evidence type="ECO:0000259" key="7">
    <source>
        <dbReference type="PROSITE" id="PS51918"/>
    </source>
</evidence>
<dbReference type="STRING" id="309803.CTN_0156"/>
<dbReference type="SFLD" id="SFLDS00029">
    <property type="entry name" value="Radical_SAM"/>
    <property type="match status" value="1"/>
</dbReference>
<dbReference type="InterPro" id="IPR007197">
    <property type="entry name" value="rSAM"/>
</dbReference>
<dbReference type="SFLD" id="SFLDG01091">
    <property type="entry name" value="uncharacterized_CHP01210-like"/>
    <property type="match status" value="1"/>
</dbReference>
<dbReference type="GO" id="GO:0051539">
    <property type="term" value="F:4 iron, 4 sulfur cluster binding"/>
    <property type="evidence" value="ECO:0007669"/>
    <property type="project" value="UniProtKB-KW"/>
</dbReference>
<dbReference type="KEGG" id="tna:CTN_0156"/>
<name>B9KBD6_THENN</name>
<evidence type="ECO:0000256" key="5">
    <source>
        <dbReference type="ARBA" id="ARBA00023004"/>
    </source>
</evidence>
<dbReference type="InterPro" id="IPR032432">
    <property type="entry name" value="Radical_SAM_C"/>
</dbReference>
<dbReference type="InterPro" id="IPR058240">
    <property type="entry name" value="rSAM_sf"/>
</dbReference>
<evidence type="ECO:0000256" key="3">
    <source>
        <dbReference type="ARBA" id="ARBA00022691"/>
    </source>
</evidence>